<dbReference type="PANTHER" id="PTHR30118:SF7">
    <property type="entry name" value="TRANSCRIPTIONAL REGULATOR LYSR FAMILY"/>
    <property type="match status" value="1"/>
</dbReference>
<reference evidence="6 7" key="1">
    <citation type="submission" date="2022-04" db="EMBL/GenBank/DDBJ databases">
        <title>Proposal of a three novel species of Scandinavium, Scandinavium hiltneri, Scandinavium manionii, Scandinavium tedordense.</title>
        <authorList>
            <person name="Maddock D.W."/>
            <person name="Brady C.L."/>
            <person name="Denman S."/>
            <person name="Arnold D."/>
        </authorList>
    </citation>
    <scope>NUCLEOTIDE SEQUENCE [LARGE SCALE GENOMIC DNA]</scope>
    <source>
        <strain evidence="6 7">H11S7</strain>
    </source>
</reference>
<dbReference type="InterPro" id="IPR000847">
    <property type="entry name" value="LysR_HTH_N"/>
</dbReference>
<organism evidence="6 7">
    <name type="scientific">Scandinavium hiltneri</name>
    <dbReference type="NCBI Taxonomy" id="2926519"/>
    <lineage>
        <taxon>Bacteria</taxon>
        <taxon>Pseudomonadati</taxon>
        <taxon>Pseudomonadota</taxon>
        <taxon>Gammaproteobacteria</taxon>
        <taxon>Enterobacterales</taxon>
        <taxon>Enterobacteriaceae</taxon>
        <taxon>Scandinavium</taxon>
    </lineage>
</organism>
<comment type="caution">
    <text evidence="6">The sequence shown here is derived from an EMBL/GenBank/DDBJ whole genome shotgun (WGS) entry which is preliminary data.</text>
</comment>
<evidence type="ECO:0000256" key="2">
    <source>
        <dbReference type="ARBA" id="ARBA00023015"/>
    </source>
</evidence>
<evidence type="ECO:0000256" key="4">
    <source>
        <dbReference type="ARBA" id="ARBA00023163"/>
    </source>
</evidence>
<keyword evidence="3" id="KW-0238">DNA-binding</keyword>
<dbReference type="Pfam" id="PF03466">
    <property type="entry name" value="LysR_substrate"/>
    <property type="match status" value="1"/>
</dbReference>
<evidence type="ECO:0000256" key="1">
    <source>
        <dbReference type="ARBA" id="ARBA00009437"/>
    </source>
</evidence>
<dbReference type="Proteomes" id="UP001205357">
    <property type="component" value="Unassembled WGS sequence"/>
</dbReference>
<keyword evidence="2" id="KW-0805">Transcription regulation</keyword>
<comment type="similarity">
    <text evidence="1">Belongs to the LysR transcriptional regulatory family.</text>
</comment>
<dbReference type="Gene3D" id="1.10.10.10">
    <property type="entry name" value="Winged helix-like DNA-binding domain superfamily/Winged helix DNA-binding domain"/>
    <property type="match status" value="1"/>
</dbReference>
<keyword evidence="7" id="KW-1185">Reference proteome</keyword>
<evidence type="ECO:0000256" key="3">
    <source>
        <dbReference type="ARBA" id="ARBA00023125"/>
    </source>
</evidence>
<dbReference type="PANTHER" id="PTHR30118">
    <property type="entry name" value="HTH-TYPE TRANSCRIPTIONAL REGULATOR LEUO-RELATED"/>
    <property type="match status" value="1"/>
</dbReference>
<keyword evidence="4" id="KW-0804">Transcription</keyword>
<evidence type="ECO:0000313" key="6">
    <source>
        <dbReference type="EMBL" id="MCS2160410.1"/>
    </source>
</evidence>
<dbReference type="SUPFAM" id="SSF53850">
    <property type="entry name" value="Periplasmic binding protein-like II"/>
    <property type="match status" value="1"/>
</dbReference>
<dbReference type="InterPro" id="IPR050389">
    <property type="entry name" value="LysR-type_TF"/>
</dbReference>
<gene>
    <name evidence="6" type="ORF">MUU47_04580</name>
</gene>
<dbReference type="EMBL" id="JALIGE010000069">
    <property type="protein sequence ID" value="MCS2160410.1"/>
    <property type="molecule type" value="Genomic_DNA"/>
</dbReference>
<dbReference type="InterPro" id="IPR036390">
    <property type="entry name" value="WH_DNA-bd_sf"/>
</dbReference>
<evidence type="ECO:0000259" key="5">
    <source>
        <dbReference type="PROSITE" id="PS50931"/>
    </source>
</evidence>
<proteinExistence type="inferred from homology"/>
<feature type="domain" description="HTH lysR-type" evidence="5">
    <location>
        <begin position="4"/>
        <end position="61"/>
    </location>
</feature>
<sequence length="280" mass="32258">MHTISLQKLKIINEVIECENAMKAASRLNISPSTISYTIKSLKEKLGTDIFIRTRFGLKPNETALALQARYRELNALNTSRKEYFIATYSLIELLLTESIQSRDDSTLFHFITMDASEEERLSKLKQREVDIDIGGKLPDDVALVSKKFLQSDMKILVSENHSTIDDNFTLSDWRNNSHLRWRRDLGSITSMIDGMDTENELIINREISWESPNLLTMAYLCSRGDSVMIVPDAFIGALQKIFPLKPFPLPNELNLKFECYIHHHRSLKVELDDIDLKFM</sequence>
<dbReference type="InterPro" id="IPR005119">
    <property type="entry name" value="LysR_subst-bd"/>
</dbReference>
<dbReference type="InterPro" id="IPR036388">
    <property type="entry name" value="WH-like_DNA-bd_sf"/>
</dbReference>
<dbReference type="SUPFAM" id="SSF46785">
    <property type="entry name" value="Winged helix' DNA-binding domain"/>
    <property type="match status" value="1"/>
</dbReference>
<dbReference type="RefSeq" id="WP_258986983.1">
    <property type="nucleotide sequence ID" value="NZ_JALIGE010000069.1"/>
</dbReference>
<evidence type="ECO:0000313" key="7">
    <source>
        <dbReference type="Proteomes" id="UP001205357"/>
    </source>
</evidence>
<dbReference type="Gene3D" id="3.40.190.10">
    <property type="entry name" value="Periplasmic binding protein-like II"/>
    <property type="match status" value="2"/>
</dbReference>
<name>A0ABT2E041_9ENTR</name>
<dbReference type="PROSITE" id="PS50931">
    <property type="entry name" value="HTH_LYSR"/>
    <property type="match status" value="1"/>
</dbReference>
<protein>
    <submittedName>
        <fullName evidence="6">LysR family transcriptional regulator</fullName>
    </submittedName>
</protein>
<dbReference type="Pfam" id="PF00126">
    <property type="entry name" value="HTH_1"/>
    <property type="match status" value="1"/>
</dbReference>
<accession>A0ABT2E041</accession>